<dbReference type="RefSeq" id="WP_132248952.1">
    <property type="nucleotide sequence ID" value="NZ_SLZU01000048.1"/>
</dbReference>
<dbReference type="Gene3D" id="3.40.190.10">
    <property type="entry name" value="Periplasmic binding protein-like II"/>
    <property type="match status" value="2"/>
</dbReference>
<keyword evidence="7" id="KW-1185">Reference proteome</keyword>
<evidence type="ECO:0000256" key="1">
    <source>
        <dbReference type="ARBA" id="ARBA00009437"/>
    </source>
</evidence>
<dbReference type="Gene3D" id="1.10.10.10">
    <property type="entry name" value="Winged helix-like DNA-binding domain superfamily/Winged helix DNA-binding domain"/>
    <property type="match status" value="1"/>
</dbReference>
<dbReference type="SUPFAM" id="SSF46785">
    <property type="entry name" value="Winged helix' DNA-binding domain"/>
    <property type="match status" value="1"/>
</dbReference>
<evidence type="ECO:0000256" key="4">
    <source>
        <dbReference type="ARBA" id="ARBA00023163"/>
    </source>
</evidence>
<dbReference type="Pfam" id="PF00126">
    <property type="entry name" value="HTH_1"/>
    <property type="match status" value="1"/>
</dbReference>
<feature type="domain" description="HTH lysR-type" evidence="5">
    <location>
        <begin position="28"/>
        <end position="85"/>
    </location>
</feature>
<dbReference type="OrthoDB" id="528082at2"/>
<evidence type="ECO:0000259" key="5">
    <source>
        <dbReference type="PROSITE" id="PS50931"/>
    </source>
</evidence>
<dbReference type="SUPFAM" id="SSF53850">
    <property type="entry name" value="Periplasmic binding protein-like II"/>
    <property type="match status" value="1"/>
</dbReference>
<dbReference type="Proteomes" id="UP000295696">
    <property type="component" value="Unassembled WGS sequence"/>
</dbReference>
<evidence type="ECO:0000256" key="2">
    <source>
        <dbReference type="ARBA" id="ARBA00023015"/>
    </source>
</evidence>
<accession>A0A4R3IMR6</accession>
<dbReference type="GO" id="GO:0003700">
    <property type="term" value="F:DNA-binding transcription factor activity"/>
    <property type="evidence" value="ECO:0007669"/>
    <property type="project" value="InterPro"/>
</dbReference>
<dbReference type="InterPro" id="IPR036390">
    <property type="entry name" value="WH_DNA-bd_sf"/>
</dbReference>
<dbReference type="InterPro" id="IPR036388">
    <property type="entry name" value="WH-like_DNA-bd_sf"/>
</dbReference>
<name>A0A4R3IMR6_9RHOB</name>
<dbReference type="InterPro" id="IPR000847">
    <property type="entry name" value="LysR_HTH_N"/>
</dbReference>
<dbReference type="PANTHER" id="PTHR30118">
    <property type="entry name" value="HTH-TYPE TRANSCRIPTIONAL REGULATOR LEUO-RELATED"/>
    <property type="match status" value="1"/>
</dbReference>
<sequence length="333" mass="37127">MTKVFTLTQRKPNETISGVMNEIQLHRLDLNLLVTFEALMTEGSVAKAAERLNKTPSAVSHALARLREQVGDPLMVKVGGKMQPSPFAESLIEDVRPILRSIQRVVTPPKPFDPATSTRTFRIAVPAITALIAEVFARINDEAPSVSLEWVNLGPHIYTAVADEQIDLALLGADKPLPEGLMEQKMPTLERYTYMRRGHPAAENWSKQAWLDWPHVMVGMSNAARQTVEDRVARDGMERRIGAHLPEFSGVAPLLARTNMLGTTAQLFMVEDVRTYGLLAKRPPVDLPDITFRFFWSARVSQDPGGKWLRSLVIEAYETIHERAVAAGNETDE</sequence>
<dbReference type="InterPro" id="IPR005119">
    <property type="entry name" value="LysR_subst-bd"/>
</dbReference>
<dbReference type="AlphaFoldDB" id="A0A4R3IMR6"/>
<dbReference type="Pfam" id="PF03466">
    <property type="entry name" value="LysR_substrate"/>
    <property type="match status" value="1"/>
</dbReference>
<proteinExistence type="inferred from homology"/>
<dbReference type="InterPro" id="IPR037402">
    <property type="entry name" value="YidZ_PBP2"/>
</dbReference>
<keyword evidence="4" id="KW-0804">Transcription</keyword>
<dbReference type="PANTHER" id="PTHR30118:SF15">
    <property type="entry name" value="TRANSCRIPTIONAL REGULATORY PROTEIN"/>
    <property type="match status" value="1"/>
</dbReference>
<dbReference type="CDD" id="cd08417">
    <property type="entry name" value="PBP2_Nitroaromatics_like"/>
    <property type="match status" value="1"/>
</dbReference>
<evidence type="ECO:0000313" key="6">
    <source>
        <dbReference type="EMBL" id="TCS49920.1"/>
    </source>
</evidence>
<reference evidence="6 7" key="1">
    <citation type="submission" date="2019-03" db="EMBL/GenBank/DDBJ databases">
        <title>Genomic Encyclopedia of Type Strains, Phase IV (KMG-IV): sequencing the most valuable type-strain genomes for metagenomic binning, comparative biology and taxonomic classification.</title>
        <authorList>
            <person name="Goeker M."/>
        </authorList>
    </citation>
    <scope>NUCLEOTIDE SEQUENCE [LARGE SCALE GENOMIC DNA]</scope>
    <source>
        <strain evidence="6 7">DSM 104836</strain>
    </source>
</reference>
<protein>
    <submittedName>
        <fullName evidence="6">LysR family transcriptional regulator</fullName>
    </submittedName>
</protein>
<evidence type="ECO:0000256" key="3">
    <source>
        <dbReference type="ARBA" id="ARBA00023125"/>
    </source>
</evidence>
<dbReference type="InterPro" id="IPR050389">
    <property type="entry name" value="LysR-type_TF"/>
</dbReference>
<organism evidence="6 7">
    <name type="scientific">Primorskyibacter sedentarius</name>
    <dbReference type="NCBI Taxonomy" id="745311"/>
    <lineage>
        <taxon>Bacteria</taxon>
        <taxon>Pseudomonadati</taxon>
        <taxon>Pseudomonadota</taxon>
        <taxon>Alphaproteobacteria</taxon>
        <taxon>Rhodobacterales</taxon>
        <taxon>Roseobacteraceae</taxon>
        <taxon>Primorskyibacter</taxon>
    </lineage>
</organism>
<comment type="caution">
    <text evidence="6">The sequence shown here is derived from an EMBL/GenBank/DDBJ whole genome shotgun (WGS) entry which is preliminary data.</text>
</comment>
<keyword evidence="2" id="KW-0805">Transcription regulation</keyword>
<comment type="similarity">
    <text evidence="1">Belongs to the LysR transcriptional regulatory family.</text>
</comment>
<dbReference type="GO" id="GO:0003677">
    <property type="term" value="F:DNA binding"/>
    <property type="evidence" value="ECO:0007669"/>
    <property type="project" value="UniProtKB-KW"/>
</dbReference>
<evidence type="ECO:0000313" key="7">
    <source>
        <dbReference type="Proteomes" id="UP000295696"/>
    </source>
</evidence>
<dbReference type="PROSITE" id="PS50931">
    <property type="entry name" value="HTH_LYSR"/>
    <property type="match status" value="1"/>
</dbReference>
<gene>
    <name evidence="6" type="ORF">EDD52_1487</name>
</gene>
<dbReference type="EMBL" id="SLZU01000048">
    <property type="protein sequence ID" value="TCS49920.1"/>
    <property type="molecule type" value="Genomic_DNA"/>
</dbReference>
<keyword evidence="3" id="KW-0238">DNA-binding</keyword>